<evidence type="ECO:0000256" key="3">
    <source>
        <dbReference type="ARBA" id="ARBA00008329"/>
    </source>
</evidence>
<dbReference type="PANTHER" id="PTHR34930:SF4">
    <property type="entry name" value="JUPITER MICROTUBULE ASSOCIATED HOMOLOG 1"/>
    <property type="match status" value="1"/>
</dbReference>
<gene>
    <name evidence="8" type="ORF">RIMI_LOCUS13017194</name>
</gene>
<evidence type="ECO:0000256" key="7">
    <source>
        <dbReference type="SAM" id="MobiDB-lite"/>
    </source>
</evidence>
<comment type="similarity">
    <text evidence="3">Belongs to the JUPITER family.</text>
</comment>
<sequence length="177" mass="18960">MKFRTSSSDQRWHSGIQITAACQTQRDRYPGRCNVTDRCRSRCKVAECDVNLYSRVLRPPGGGSSFSFGVEASKQQLPARRHKMASNIFGIPDNEPAPTSCASEPGASESAACGDDPHITCTQDEYSDATDYMGEAEVPETEEPVKEASGEPAQPAAPVAVPSRRNPPGGKSSLVLG</sequence>
<reference evidence="8" key="1">
    <citation type="submission" date="2023-07" db="EMBL/GenBank/DDBJ databases">
        <authorList>
            <person name="Stuckert A."/>
        </authorList>
    </citation>
    <scope>NUCLEOTIDE SEQUENCE</scope>
</reference>
<dbReference type="Proteomes" id="UP001176940">
    <property type="component" value="Unassembled WGS sequence"/>
</dbReference>
<dbReference type="PROSITE" id="PS51257">
    <property type="entry name" value="PROKAR_LIPOPROTEIN"/>
    <property type="match status" value="1"/>
</dbReference>
<evidence type="ECO:0000256" key="1">
    <source>
        <dbReference type="ARBA" id="ARBA00004123"/>
    </source>
</evidence>
<accession>A0ABN9LVX3</accession>
<organism evidence="8 9">
    <name type="scientific">Ranitomeya imitator</name>
    <name type="common">mimic poison frog</name>
    <dbReference type="NCBI Taxonomy" id="111125"/>
    <lineage>
        <taxon>Eukaryota</taxon>
        <taxon>Metazoa</taxon>
        <taxon>Chordata</taxon>
        <taxon>Craniata</taxon>
        <taxon>Vertebrata</taxon>
        <taxon>Euteleostomi</taxon>
        <taxon>Amphibia</taxon>
        <taxon>Batrachia</taxon>
        <taxon>Anura</taxon>
        <taxon>Neobatrachia</taxon>
        <taxon>Hyloidea</taxon>
        <taxon>Dendrobatidae</taxon>
        <taxon>Dendrobatinae</taxon>
        <taxon>Ranitomeya</taxon>
    </lineage>
</organism>
<feature type="compositionally biased region" description="Low complexity" evidence="7">
    <location>
        <begin position="152"/>
        <end position="162"/>
    </location>
</feature>
<evidence type="ECO:0000256" key="5">
    <source>
        <dbReference type="ARBA" id="ARBA00022553"/>
    </source>
</evidence>
<evidence type="ECO:0000256" key="4">
    <source>
        <dbReference type="ARBA" id="ARBA00022490"/>
    </source>
</evidence>
<evidence type="ECO:0000313" key="8">
    <source>
        <dbReference type="EMBL" id="CAJ0950433.1"/>
    </source>
</evidence>
<evidence type="ECO:0000256" key="6">
    <source>
        <dbReference type="ARBA" id="ARBA00023242"/>
    </source>
</evidence>
<keyword evidence="6" id="KW-0539">Nucleus</keyword>
<name>A0ABN9LVX3_9NEOB</name>
<proteinExistence type="inferred from homology"/>
<dbReference type="EMBL" id="CAUEEQ010031656">
    <property type="protein sequence ID" value="CAJ0950433.1"/>
    <property type="molecule type" value="Genomic_DNA"/>
</dbReference>
<comment type="subcellular location">
    <subcellularLocation>
        <location evidence="2">Cytoplasm</location>
    </subcellularLocation>
    <subcellularLocation>
        <location evidence="1">Nucleus</location>
    </subcellularLocation>
</comment>
<keyword evidence="4" id="KW-0963">Cytoplasm</keyword>
<evidence type="ECO:0000313" key="9">
    <source>
        <dbReference type="Proteomes" id="UP001176940"/>
    </source>
</evidence>
<keyword evidence="9" id="KW-1185">Reference proteome</keyword>
<feature type="region of interest" description="Disordered" evidence="7">
    <location>
        <begin position="88"/>
        <end position="177"/>
    </location>
</feature>
<dbReference type="PANTHER" id="PTHR34930">
    <property type="entry name" value="GEO05313P1"/>
    <property type="match status" value="1"/>
</dbReference>
<comment type="caution">
    <text evidence="8">The sequence shown here is derived from an EMBL/GenBank/DDBJ whole genome shotgun (WGS) entry which is preliminary data.</text>
</comment>
<protein>
    <submittedName>
        <fullName evidence="8">Uncharacterized protein</fullName>
    </submittedName>
</protein>
<keyword evidence="5" id="KW-0597">Phosphoprotein</keyword>
<evidence type="ECO:0000256" key="2">
    <source>
        <dbReference type="ARBA" id="ARBA00004496"/>
    </source>
</evidence>
<dbReference type="InterPro" id="IPR033335">
    <property type="entry name" value="JUPITER"/>
</dbReference>